<reference evidence="5 6" key="1">
    <citation type="submission" date="2017-02" db="EMBL/GenBank/DDBJ databases">
        <title>Acinetobacter sp. ANC 4945, whole genome shotgun sequencing project.</title>
        <authorList>
            <person name="Radolfova-Krizova L."/>
            <person name="Al Atrouni A."/>
            <person name="Nemec A."/>
        </authorList>
    </citation>
    <scope>NUCLEOTIDE SEQUENCE [LARGE SCALE GENOMIC DNA]</scope>
    <source>
        <strain evidence="5 6">ANC 4945</strain>
    </source>
</reference>
<dbReference type="Proteomes" id="UP000191160">
    <property type="component" value="Unassembled WGS sequence"/>
</dbReference>
<keyword evidence="3" id="KW-0732">Signal</keyword>
<evidence type="ECO:0000313" key="5">
    <source>
        <dbReference type="EMBL" id="OOV79868.1"/>
    </source>
</evidence>
<organism evidence="5 6">
    <name type="scientific">Acinetobacter amyesii</name>
    <dbReference type="NCBI Taxonomy" id="2942470"/>
    <lineage>
        <taxon>Bacteria</taxon>
        <taxon>Pseudomonadati</taxon>
        <taxon>Pseudomonadota</taxon>
        <taxon>Gammaproteobacteria</taxon>
        <taxon>Moraxellales</taxon>
        <taxon>Moraxellaceae</taxon>
        <taxon>Acinetobacter</taxon>
    </lineage>
</organism>
<dbReference type="InterPro" id="IPR015168">
    <property type="entry name" value="SsuA/THI5"/>
</dbReference>
<evidence type="ECO:0000259" key="4">
    <source>
        <dbReference type="Pfam" id="PF09084"/>
    </source>
</evidence>
<accession>A0A1T1GQL5</accession>
<dbReference type="GO" id="GO:0042597">
    <property type="term" value="C:periplasmic space"/>
    <property type="evidence" value="ECO:0007669"/>
    <property type="project" value="UniProtKB-SubCell"/>
</dbReference>
<evidence type="ECO:0000256" key="1">
    <source>
        <dbReference type="ARBA" id="ARBA00004418"/>
    </source>
</evidence>
<dbReference type="PANTHER" id="PTHR30024:SF47">
    <property type="entry name" value="TAURINE-BINDING PERIPLASMIC PROTEIN"/>
    <property type="match status" value="1"/>
</dbReference>
<gene>
    <name evidence="5" type="ORF">B1202_15490</name>
</gene>
<protein>
    <submittedName>
        <fullName evidence="5">ABC transporter substrate-binding protein</fullName>
    </submittedName>
</protein>
<comment type="caution">
    <text evidence="5">The sequence shown here is derived from an EMBL/GenBank/DDBJ whole genome shotgun (WGS) entry which is preliminary data.</text>
</comment>
<name>A0A1T1GQL5_9GAMM</name>
<proteinExistence type="inferred from homology"/>
<keyword evidence="6" id="KW-1185">Reference proteome</keyword>
<comment type="similarity">
    <text evidence="2">Belongs to the bacterial solute-binding protein SsuA/TauA family.</text>
</comment>
<feature type="domain" description="SsuA/THI5-like" evidence="4">
    <location>
        <begin position="58"/>
        <end position="266"/>
    </location>
</feature>
<dbReference type="EMBL" id="MVKX01000012">
    <property type="protein sequence ID" value="OOV79868.1"/>
    <property type="molecule type" value="Genomic_DNA"/>
</dbReference>
<comment type="subcellular location">
    <subcellularLocation>
        <location evidence="1">Periplasm</location>
    </subcellularLocation>
</comment>
<dbReference type="PANTHER" id="PTHR30024">
    <property type="entry name" value="ALIPHATIC SULFONATES-BINDING PROTEIN-RELATED"/>
    <property type="match status" value="1"/>
</dbReference>
<evidence type="ECO:0000256" key="3">
    <source>
        <dbReference type="ARBA" id="ARBA00022729"/>
    </source>
</evidence>
<evidence type="ECO:0000256" key="2">
    <source>
        <dbReference type="ARBA" id="ARBA00010742"/>
    </source>
</evidence>
<dbReference type="Pfam" id="PF09084">
    <property type="entry name" value="NMT1"/>
    <property type="match status" value="1"/>
</dbReference>
<evidence type="ECO:0000313" key="6">
    <source>
        <dbReference type="Proteomes" id="UP000191160"/>
    </source>
</evidence>
<sequence length="348" mass="38201">MTIHNIPQLWRSLFLAALVGGTALVGCSTQRVDEPQQAALKELRYQSYPGLVSLPELAQDLGYLGDVKLSYVGTVQGGPQDLLTLVAGDVDFAGAFNGAVVKVIAAGLDVVPVVASYGSDAEQNVGFYVLENSPIRGPRDFIGKKVAVNAYGAHYDFVVKDYLARHGLTDDEIRQVELIMLPPVSSEQALRNGQIDIAVFSGILEKRALKHGGVRSIFKDIDLYGPFTAGSFSMRGEFIQAHPELARTFVSGVAKAQEWLHNTPKEQIIARMESIIEKRQRNENTALIPYYTGTGVHEVGGVQKDQDFAPWVSALEKEHKLKPNQIEVSRIYSNEFNPYAKDQKSKGI</sequence>
<dbReference type="AlphaFoldDB" id="A0A1T1GQL5"/>
<dbReference type="Gene3D" id="3.40.190.10">
    <property type="entry name" value="Periplasmic binding protein-like II"/>
    <property type="match status" value="2"/>
</dbReference>
<dbReference type="SUPFAM" id="SSF53850">
    <property type="entry name" value="Periplasmic binding protein-like II"/>
    <property type="match status" value="1"/>
</dbReference>